<dbReference type="Proteomes" id="UP000324222">
    <property type="component" value="Unassembled WGS sequence"/>
</dbReference>
<organism evidence="1 2">
    <name type="scientific">Portunus trituberculatus</name>
    <name type="common">Swimming crab</name>
    <name type="synonym">Neptunus trituberculatus</name>
    <dbReference type="NCBI Taxonomy" id="210409"/>
    <lineage>
        <taxon>Eukaryota</taxon>
        <taxon>Metazoa</taxon>
        <taxon>Ecdysozoa</taxon>
        <taxon>Arthropoda</taxon>
        <taxon>Crustacea</taxon>
        <taxon>Multicrustacea</taxon>
        <taxon>Malacostraca</taxon>
        <taxon>Eumalacostraca</taxon>
        <taxon>Eucarida</taxon>
        <taxon>Decapoda</taxon>
        <taxon>Pleocyemata</taxon>
        <taxon>Brachyura</taxon>
        <taxon>Eubrachyura</taxon>
        <taxon>Portunoidea</taxon>
        <taxon>Portunidae</taxon>
        <taxon>Portuninae</taxon>
        <taxon>Portunus</taxon>
    </lineage>
</organism>
<reference evidence="1 2" key="1">
    <citation type="submission" date="2019-05" db="EMBL/GenBank/DDBJ databases">
        <title>Another draft genome of Portunus trituberculatus and its Hox gene families provides insights of decapod evolution.</title>
        <authorList>
            <person name="Jeong J.-H."/>
            <person name="Song I."/>
            <person name="Kim S."/>
            <person name="Choi T."/>
            <person name="Kim D."/>
            <person name="Ryu S."/>
            <person name="Kim W."/>
        </authorList>
    </citation>
    <scope>NUCLEOTIDE SEQUENCE [LARGE SCALE GENOMIC DNA]</scope>
    <source>
        <tissue evidence="1">Muscle</tissue>
    </source>
</reference>
<evidence type="ECO:0000313" key="1">
    <source>
        <dbReference type="EMBL" id="MPC29072.1"/>
    </source>
</evidence>
<proteinExistence type="predicted"/>
<gene>
    <name evidence="1" type="ORF">E2C01_022289</name>
</gene>
<dbReference type="EMBL" id="VSRR010002011">
    <property type="protein sequence ID" value="MPC29072.1"/>
    <property type="molecule type" value="Genomic_DNA"/>
</dbReference>
<accession>A0A5B7E4Y9</accession>
<comment type="caution">
    <text evidence="1">The sequence shown here is derived from an EMBL/GenBank/DDBJ whole genome shotgun (WGS) entry which is preliminary data.</text>
</comment>
<evidence type="ECO:0000313" key="2">
    <source>
        <dbReference type="Proteomes" id="UP000324222"/>
    </source>
</evidence>
<protein>
    <submittedName>
        <fullName evidence="1">Uncharacterized protein</fullName>
    </submittedName>
</protein>
<keyword evidence="2" id="KW-1185">Reference proteome</keyword>
<sequence length="72" mass="7873">MCHYTSGGRRQGWEVTVGDQVGPLDRTLYLSLLSPRPPPTPAAGGPAQESIHCVNLITWSYLVAPDHRVFAK</sequence>
<dbReference type="AlphaFoldDB" id="A0A5B7E4Y9"/>
<name>A0A5B7E4Y9_PORTR</name>